<accession>A0A2V3A3M1</accession>
<evidence type="ECO:0000313" key="3">
    <source>
        <dbReference type="Proteomes" id="UP000247150"/>
    </source>
</evidence>
<evidence type="ECO:0000256" key="1">
    <source>
        <dbReference type="SAM" id="Phobius"/>
    </source>
</evidence>
<dbReference type="AlphaFoldDB" id="A0A2V3A3M1"/>
<protein>
    <recommendedName>
        <fullName evidence="4">Histidine kinase</fullName>
    </recommendedName>
</protein>
<reference evidence="2 3" key="1">
    <citation type="submission" date="2018-05" db="EMBL/GenBank/DDBJ databases">
        <title>Freshwater and sediment microbial communities from various areas in North America, analyzing microbe dynamics in response to fracking.</title>
        <authorList>
            <person name="Lamendella R."/>
        </authorList>
    </citation>
    <scope>NUCLEOTIDE SEQUENCE [LARGE SCALE GENOMIC DNA]</scope>
    <source>
        <strain evidence="2 3">15_TX</strain>
    </source>
</reference>
<keyword evidence="1" id="KW-1133">Transmembrane helix</keyword>
<keyword evidence="1" id="KW-0812">Transmembrane</keyword>
<feature type="transmembrane region" description="Helical" evidence="1">
    <location>
        <begin position="36"/>
        <end position="53"/>
    </location>
</feature>
<name>A0A2V3A3M1_9BACI</name>
<sequence>MPRFIFLKKFMSAIPYLAIFLVGSVLFIIMENNVSRAAYFLVYFVLATAAIYLDRKILWLSSAIGFTVITVLPYLHHSHLPLESKNYSTIYLLFMLVNIMLSFQLSISKKLSENIISAQKETENLLHQNLKIKKTI</sequence>
<evidence type="ECO:0008006" key="4">
    <source>
        <dbReference type="Google" id="ProtNLM"/>
    </source>
</evidence>
<feature type="transmembrane region" description="Helical" evidence="1">
    <location>
        <begin position="88"/>
        <end position="107"/>
    </location>
</feature>
<dbReference type="EMBL" id="QGTW01000003">
    <property type="protein sequence ID" value="PWW30510.1"/>
    <property type="molecule type" value="Genomic_DNA"/>
</dbReference>
<evidence type="ECO:0000313" key="2">
    <source>
        <dbReference type="EMBL" id="PWW30510.1"/>
    </source>
</evidence>
<proteinExistence type="predicted"/>
<keyword evidence="1" id="KW-0472">Membrane</keyword>
<feature type="transmembrane region" description="Helical" evidence="1">
    <location>
        <begin position="58"/>
        <end position="76"/>
    </location>
</feature>
<organism evidence="2 3">
    <name type="scientific">Cytobacillus oceanisediminis</name>
    <dbReference type="NCBI Taxonomy" id="665099"/>
    <lineage>
        <taxon>Bacteria</taxon>
        <taxon>Bacillati</taxon>
        <taxon>Bacillota</taxon>
        <taxon>Bacilli</taxon>
        <taxon>Bacillales</taxon>
        <taxon>Bacillaceae</taxon>
        <taxon>Cytobacillus</taxon>
    </lineage>
</organism>
<gene>
    <name evidence="2" type="ORF">DFO73_103401</name>
</gene>
<dbReference type="Proteomes" id="UP000247150">
    <property type="component" value="Unassembled WGS sequence"/>
</dbReference>
<feature type="transmembrane region" description="Helical" evidence="1">
    <location>
        <begin position="12"/>
        <end position="30"/>
    </location>
</feature>
<comment type="caution">
    <text evidence="2">The sequence shown here is derived from an EMBL/GenBank/DDBJ whole genome shotgun (WGS) entry which is preliminary data.</text>
</comment>